<protein>
    <recommendedName>
        <fullName evidence="3">C3H1-type domain-containing protein</fullName>
    </recommendedName>
</protein>
<dbReference type="InterPro" id="IPR000571">
    <property type="entry name" value="Znf_CCCH"/>
</dbReference>
<feature type="region of interest" description="Disordered" evidence="2">
    <location>
        <begin position="303"/>
        <end position="326"/>
    </location>
</feature>
<dbReference type="PROSITE" id="PS50103">
    <property type="entry name" value="ZF_C3H1"/>
    <property type="match status" value="1"/>
</dbReference>
<keyword evidence="1" id="KW-0479">Metal-binding</keyword>
<evidence type="ECO:0000259" key="3">
    <source>
        <dbReference type="PROSITE" id="PS50103"/>
    </source>
</evidence>
<sequence length="365" mass="39995">MSQAGNSPPPENNAAQTEAANAISRAALEITENYRQGAITKAHAFLQLRSAIPGADSNDEAAQVAYREALGTYIEILDGHDRFRANAAANGRVGGVGFDAGPGEPGEPGEPDLSQHGDHASDIPNLRRRRRSHSDAGSDDEERPPRRKINAAAFPWVIDELLNPPVDISPAHRQTLAAIENHSRDPKQAKALPQFPDSEWSHVLLGHAVDLNHRQTEKLGKLEITTVETHGQWVISWGSYVEARAYELREYGKHITQLFASFGENLHPKVINYDRARRDILLTDFAKFSDLHVLWILGAGAGASSTEGKHRTSTSSGSGSRRKDGPCRRWNDGRCVNSNEGCEYSHICSSCRSNAHRAPNCPKSK</sequence>
<reference evidence="4" key="1">
    <citation type="journal article" date="2016" name="Mol. Biol. Evol.">
        <title>Comparative Genomics of Early-Diverging Mushroom-Forming Fungi Provides Insights into the Origins of Lignocellulose Decay Capabilities.</title>
        <authorList>
            <person name="Nagy L.G."/>
            <person name="Riley R."/>
            <person name="Tritt A."/>
            <person name="Adam C."/>
            <person name="Daum C."/>
            <person name="Floudas D."/>
            <person name="Sun H."/>
            <person name="Yadav J.S."/>
            <person name="Pangilinan J."/>
            <person name="Larsson K.H."/>
            <person name="Matsuura K."/>
            <person name="Barry K."/>
            <person name="Labutti K."/>
            <person name="Kuo R."/>
            <person name="Ohm R.A."/>
            <person name="Bhattacharya S.S."/>
            <person name="Shirouzu T."/>
            <person name="Yoshinaga Y."/>
            <person name="Martin F.M."/>
            <person name="Grigoriev I.V."/>
            <person name="Hibbett D.S."/>
        </authorList>
    </citation>
    <scope>NUCLEOTIDE SEQUENCE [LARGE SCALE GENOMIC DNA]</scope>
    <source>
        <strain evidence="4">CBS 109695</strain>
    </source>
</reference>
<keyword evidence="1" id="KW-0863">Zinc-finger</keyword>
<dbReference type="OrthoDB" id="2355984at2759"/>
<feature type="region of interest" description="Disordered" evidence="2">
    <location>
        <begin position="1"/>
        <end position="20"/>
    </location>
</feature>
<gene>
    <name evidence="4" type="ORF">FIBSPDRAFT_907808</name>
</gene>
<accession>A0A166U2J9</accession>
<dbReference type="EMBL" id="KV417490">
    <property type="protein sequence ID" value="KZP31243.1"/>
    <property type="molecule type" value="Genomic_DNA"/>
</dbReference>
<feature type="compositionally biased region" description="Gly residues" evidence="2">
    <location>
        <begin position="96"/>
        <end position="106"/>
    </location>
</feature>
<evidence type="ECO:0000256" key="1">
    <source>
        <dbReference type="PROSITE-ProRule" id="PRU00723"/>
    </source>
</evidence>
<evidence type="ECO:0000256" key="2">
    <source>
        <dbReference type="SAM" id="MobiDB-lite"/>
    </source>
</evidence>
<proteinExistence type="predicted"/>
<feature type="zinc finger region" description="C3H1-type" evidence="1">
    <location>
        <begin position="321"/>
        <end position="349"/>
    </location>
</feature>
<dbReference type="GO" id="GO:0008270">
    <property type="term" value="F:zinc ion binding"/>
    <property type="evidence" value="ECO:0007669"/>
    <property type="project" value="UniProtKB-KW"/>
</dbReference>
<name>A0A166U2J9_9AGAM</name>
<dbReference type="AlphaFoldDB" id="A0A166U2J9"/>
<organism evidence="4">
    <name type="scientific">Athelia psychrophila</name>
    <dbReference type="NCBI Taxonomy" id="1759441"/>
    <lineage>
        <taxon>Eukaryota</taxon>
        <taxon>Fungi</taxon>
        <taxon>Dikarya</taxon>
        <taxon>Basidiomycota</taxon>
        <taxon>Agaricomycotina</taxon>
        <taxon>Agaricomycetes</taxon>
        <taxon>Agaricomycetidae</taxon>
        <taxon>Atheliales</taxon>
        <taxon>Atheliaceae</taxon>
        <taxon>Athelia</taxon>
    </lineage>
</organism>
<dbReference type="STRING" id="436010.A0A166U2J9"/>
<keyword evidence="1" id="KW-0862">Zinc</keyword>
<evidence type="ECO:0000313" key="4">
    <source>
        <dbReference type="EMBL" id="KZP31243.1"/>
    </source>
</evidence>
<feature type="domain" description="C3H1-type" evidence="3">
    <location>
        <begin position="321"/>
        <end position="349"/>
    </location>
</feature>
<feature type="region of interest" description="Disordered" evidence="2">
    <location>
        <begin position="96"/>
        <end position="147"/>
    </location>
</feature>